<comment type="caution">
    <text evidence="1">The sequence shown here is derived from an EMBL/GenBank/DDBJ whole genome shotgun (WGS) entry which is preliminary data.</text>
</comment>
<dbReference type="AlphaFoldDB" id="A0AB37A0E5"/>
<sequence>MFKNIEILDKEKFKGYKFDEVDVTDIAKNIGLVPLGFSEVWNAAHDCPVIISSLERGEFLAFTGITNEINIYKKENAYIPAFIRTYPFLSADIKGENGNYNSLISIDNNSKYVSKKKKIDIFTKDNELSKEANSKVEFIREVNRQREISRKIVEELKENDLLVKKDFKVKISETEEKIFLEEFYVVNIEKLIKLDDSIVASWAKKGWMGIIDSHVKSLSNFQKVIQA</sequence>
<dbReference type="Pfam" id="PF07277">
    <property type="entry name" value="SapC"/>
    <property type="match status" value="1"/>
</dbReference>
<evidence type="ECO:0000313" key="2">
    <source>
        <dbReference type="Proteomes" id="UP000239861"/>
    </source>
</evidence>
<evidence type="ECO:0000313" key="1">
    <source>
        <dbReference type="EMBL" id="PPK62937.1"/>
    </source>
</evidence>
<dbReference type="Proteomes" id="UP000239861">
    <property type="component" value="Unassembled WGS sequence"/>
</dbReference>
<dbReference type="EMBL" id="PTIW01000001">
    <property type="protein sequence ID" value="PPK62937.1"/>
    <property type="molecule type" value="Genomic_DNA"/>
</dbReference>
<name>A0AB37A0E5_9BACT</name>
<gene>
    <name evidence="1" type="ORF">B0F89_101136</name>
</gene>
<accession>A0AB37A0E5</accession>
<dbReference type="InterPro" id="IPR010836">
    <property type="entry name" value="SapC"/>
</dbReference>
<organism evidence="1 2">
    <name type="scientific">Malaciobacter marinus</name>
    <dbReference type="NCBI Taxonomy" id="505249"/>
    <lineage>
        <taxon>Bacteria</taxon>
        <taxon>Pseudomonadati</taxon>
        <taxon>Campylobacterota</taxon>
        <taxon>Epsilonproteobacteria</taxon>
        <taxon>Campylobacterales</taxon>
        <taxon>Arcobacteraceae</taxon>
        <taxon>Malaciobacter</taxon>
    </lineage>
</organism>
<proteinExistence type="predicted"/>
<protein>
    <submittedName>
        <fullName evidence="1">SapC protein</fullName>
    </submittedName>
</protein>
<dbReference type="RefSeq" id="WP_079577763.1">
    <property type="nucleotide sequence ID" value="NZ_FUYO01000008.1"/>
</dbReference>
<reference evidence="1 2" key="1">
    <citation type="submission" date="2018-02" db="EMBL/GenBank/DDBJ databases">
        <title>Subsurface microbial communities from deep shales in Ohio and West Virginia, USA.</title>
        <authorList>
            <person name="Wrighton K."/>
        </authorList>
    </citation>
    <scope>NUCLEOTIDE SEQUENCE [LARGE SCALE GENOMIC DNA]</scope>
    <source>
        <strain evidence="1 2">MARC-MIP3H16</strain>
    </source>
</reference>